<feature type="compositionally biased region" description="Polar residues" evidence="1">
    <location>
        <begin position="50"/>
        <end position="65"/>
    </location>
</feature>
<dbReference type="Proteomes" id="UP000007755">
    <property type="component" value="Unassembled WGS sequence"/>
</dbReference>
<evidence type="ECO:0000313" key="3">
    <source>
        <dbReference type="Proteomes" id="UP000007755"/>
    </source>
</evidence>
<dbReference type="AlphaFoldDB" id="F4WPG8"/>
<reference evidence="2" key="1">
    <citation type="submission" date="2011-02" db="EMBL/GenBank/DDBJ databases">
        <title>The genome of the leaf-cutting ant Acromyrmex echinatior suggests key adaptations to social evolution and fungus farming.</title>
        <authorList>
            <person name="Nygaard S."/>
            <person name="Zhang G."/>
        </authorList>
    </citation>
    <scope>NUCLEOTIDE SEQUENCE</scope>
</reference>
<evidence type="ECO:0000313" key="2">
    <source>
        <dbReference type="EMBL" id="EGI63905.1"/>
    </source>
</evidence>
<keyword evidence="3" id="KW-1185">Reference proteome</keyword>
<name>F4WPG8_ACREC</name>
<dbReference type="EMBL" id="GL888244">
    <property type="protein sequence ID" value="EGI63905.1"/>
    <property type="molecule type" value="Genomic_DNA"/>
</dbReference>
<feature type="region of interest" description="Disordered" evidence="1">
    <location>
        <begin position="29"/>
        <end position="65"/>
    </location>
</feature>
<protein>
    <submittedName>
        <fullName evidence="2">Uncharacterized protein</fullName>
    </submittedName>
</protein>
<proteinExistence type="predicted"/>
<accession>F4WPG8</accession>
<evidence type="ECO:0000256" key="1">
    <source>
        <dbReference type="SAM" id="MobiDB-lite"/>
    </source>
</evidence>
<dbReference type="InParanoid" id="F4WPG8"/>
<organism evidence="3">
    <name type="scientific">Acromyrmex echinatior</name>
    <name type="common">Panamanian leafcutter ant</name>
    <name type="synonym">Acromyrmex octospinosus echinatior</name>
    <dbReference type="NCBI Taxonomy" id="103372"/>
    <lineage>
        <taxon>Eukaryota</taxon>
        <taxon>Metazoa</taxon>
        <taxon>Ecdysozoa</taxon>
        <taxon>Arthropoda</taxon>
        <taxon>Hexapoda</taxon>
        <taxon>Insecta</taxon>
        <taxon>Pterygota</taxon>
        <taxon>Neoptera</taxon>
        <taxon>Endopterygota</taxon>
        <taxon>Hymenoptera</taxon>
        <taxon>Apocrita</taxon>
        <taxon>Aculeata</taxon>
        <taxon>Formicoidea</taxon>
        <taxon>Formicidae</taxon>
        <taxon>Myrmicinae</taxon>
        <taxon>Acromyrmex</taxon>
    </lineage>
</organism>
<sequence length="102" mass="11275">MTEPPLTMGSPTKASLPLSEILKEQLMLVGSDPQSETNMPPHPQRYMPQLPSTSQRSCPENGDGKTQQRLQGFFAGISNFASRPRGTTGRPTYLRLDLRCTL</sequence>
<gene>
    <name evidence="2" type="ORF">G5I_07682</name>
</gene>